<evidence type="ECO:0000313" key="2">
    <source>
        <dbReference type="EMBL" id="QDT24933.1"/>
    </source>
</evidence>
<reference evidence="2 3" key="1">
    <citation type="submission" date="2019-03" db="EMBL/GenBank/DDBJ databases">
        <title>Deep-cultivation of Planctomycetes and their phenomic and genomic characterization uncovers novel biology.</title>
        <authorList>
            <person name="Wiegand S."/>
            <person name="Jogler M."/>
            <person name="Boedeker C."/>
            <person name="Pinto D."/>
            <person name="Vollmers J."/>
            <person name="Rivas-Marin E."/>
            <person name="Kohn T."/>
            <person name="Peeters S.H."/>
            <person name="Heuer A."/>
            <person name="Rast P."/>
            <person name="Oberbeckmann S."/>
            <person name="Bunk B."/>
            <person name="Jeske O."/>
            <person name="Meyerdierks A."/>
            <person name="Storesund J.E."/>
            <person name="Kallscheuer N."/>
            <person name="Luecker S."/>
            <person name="Lage O.M."/>
            <person name="Pohl T."/>
            <person name="Merkel B.J."/>
            <person name="Hornburger P."/>
            <person name="Mueller R.-W."/>
            <person name="Bruemmer F."/>
            <person name="Labrenz M."/>
            <person name="Spormann A.M."/>
            <person name="Op den Camp H."/>
            <person name="Overmann J."/>
            <person name="Amann R."/>
            <person name="Jetten M.S.M."/>
            <person name="Mascher T."/>
            <person name="Medema M.H."/>
            <person name="Devos D.P."/>
            <person name="Kaster A.-K."/>
            <person name="Ovreas L."/>
            <person name="Rohde M."/>
            <person name="Galperin M.Y."/>
            <person name="Jogler C."/>
        </authorList>
    </citation>
    <scope>NUCLEOTIDE SEQUENCE [LARGE SCALE GENOMIC DNA]</scope>
    <source>
        <strain evidence="2 3">Enr10</strain>
    </source>
</reference>
<keyword evidence="3" id="KW-1185">Reference proteome</keyword>
<organism evidence="2 3">
    <name type="scientific">Gimesia panareensis</name>
    <dbReference type="NCBI Taxonomy" id="2527978"/>
    <lineage>
        <taxon>Bacteria</taxon>
        <taxon>Pseudomonadati</taxon>
        <taxon>Planctomycetota</taxon>
        <taxon>Planctomycetia</taxon>
        <taxon>Planctomycetales</taxon>
        <taxon>Planctomycetaceae</taxon>
        <taxon>Gimesia</taxon>
    </lineage>
</organism>
<evidence type="ECO:0008006" key="4">
    <source>
        <dbReference type="Google" id="ProtNLM"/>
    </source>
</evidence>
<dbReference type="RefSeq" id="WP_145447903.1">
    <property type="nucleotide sequence ID" value="NZ_CP037421.1"/>
</dbReference>
<dbReference type="Gene3D" id="2.60.40.10">
    <property type="entry name" value="Immunoglobulins"/>
    <property type="match status" value="1"/>
</dbReference>
<feature type="signal peptide" evidence="1">
    <location>
        <begin position="1"/>
        <end position="28"/>
    </location>
</feature>
<protein>
    <recommendedName>
        <fullName evidence="4">SLA1 homology domain-containing protein</fullName>
    </recommendedName>
</protein>
<gene>
    <name evidence="2" type="ORF">Enr10x_02250</name>
</gene>
<accession>A0A517PZX7</accession>
<evidence type="ECO:0000313" key="3">
    <source>
        <dbReference type="Proteomes" id="UP000315647"/>
    </source>
</evidence>
<dbReference type="Proteomes" id="UP000315647">
    <property type="component" value="Chromosome"/>
</dbReference>
<dbReference type="InterPro" id="IPR013783">
    <property type="entry name" value="Ig-like_fold"/>
</dbReference>
<name>A0A517PZX7_9PLAN</name>
<evidence type="ECO:0000256" key="1">
    <source>
        <dbReference type="SAM" id="SignalP"/>
    </source>
</evidence>
<feature type="chain" id="PRO_5022244258" description="SLA1 homology domain-containing protein" evidence="1">
    <location>
        <begin position="29"/>
        <end position="1398"/>
    </location>
</feature>
<dbReference type="InterPro" id="IPR011048">
    <property type="entry name" value="Haem_d1_sf"/>
</dbReference>
<dbReference type="InterPro" id="IPR011044">
    <property type="entry name" value="Quino_amine_DH_bsu"/>
</dbReference>
<dbReference type="SUPFAM" id="SSF51004">
    <property type="entry name" value="C-terminal (heme d1) domain of cytochrome cd1-nitrite reductase"/>
    <property type="match status" value="1"/>
</dbReference>
<sequence length="1398" mass="155899" precursor="true">MFSRIQRVGLSILSGCVFCCLTVLQASGDESERQRKHGPGEAHLQPVNLPEVTPARMKGEQTVIRLPGACSELAIGGGGRFFVFHVPDKRQLVVFDVSRLGIVNALDLNSQDFCYTAGADKLVVVYRDQHKIQRYQLPTLKEERSQTLPADLKVAHITMGAASNGPILLGAEKTHDAWQFLDLETLGPSSVQLLSEWELNQAGQCDVEASADGRVFGISLANESPSGMLRVAIQGRTVQTRFLKETWGKVFLNHDGNRLFNLTGIYDQELKKLDPFGNLIGGYPSRFSDFYLHPLGGRGNPYSVSLPGEHKNLAVVPGPGPELSPKLNRIVVPNGYRPDVKTPGYPRRIFIEQAQLMMYIMDTNNSLDVRSLDVVEEVKKKGKLGLYVSRSPAEVAFRGELYESEIKVKSVWGDDVKVELIQPPDGITVTPEGKIRWEVPEDFGVDLSHLADQIELKFLFKDPRGRGTVIETTLKIRDQPVRSEPRRLTPAGEAGETHLRPPILPEISASAFEGDRAVIKLPRHFSRVISGGGGRYLIFYLPDIRQLALFDVCRARVVNYLTVNSRLVSFAASATKLVVLNHDQRILTRYELPTFKEEYTRRIPVEGVVVQLAMGAASNGPVYVGSVRTEERDHRVFQISFLDLESLEPIELENEFPSGMQLGKISGMHINASADGKVFGFGMEGDRSWSGGTLEVDGKQLKTASLNKTYGPVIPGPDGNHLFVRGVVMDRGLTPVYQELKYLYPSMDPNLLVHRKPGSKRDVKIYMLGDTEPLVIIPDVWETEHHINESMMSSDGRYMKAFYIPQAETLVYLSETKSRIHLHRIKLDQILKDRQENYFFIQSQPVRTAARGKQYEYALEVKSNQTPLKYQIDSGPAGMTVSDAGVVSWTVPRDFENDQETVIMTVTNSAGKSLYHPYLLSITGKAPARSASPPVPARMQLARFDSKTVRDRLDRASQITLPQLEPVQFAGKQKQVKLPGEFTDLVTGGGGRYLILHFEKLNRLGVFDTSQARIIKFVPVDSKKVMFAAGAEHLLVVDPESKILKRWSLKTFQQEASATLPVEEPLDGIMLGHASRGPLVLVVKSATPYRFFDPVLMQEIKLEHLKGELPPGVDRNSSAGMALRSQMTIPLENARVYSQFLGTDRISADGRMVVVSGGILKLTAVSLETFRPEGISSDLIPNPAGTRVYSTKGSHLSAVEPSRPSKYHTWRVPAAQPGYYLVTLPGRSKKTHRSIDMLTLRVEGKENPQFALEDVDFSLSSNKSKNPVPIKKRFTYLPDANLLVQVPNSRDTLLLHKIDIRELLKESGEDYLYLTSLYPPAGQLRTLWKHQLSVQSREDVTYQLESAPEGMQISPDGLMTWKIPANYSTLHPEVEVLIKSQSGKECTYTFKITIPEVY</sequence>
<proteinExistence type="predicted"/>
<dbReference type="SUPFAM" id="SSF50969">
    <property type="entry name" value="YVTN repeat-like/Quinoprotein amine dehydrogenase"/>
    <property type="match status" value="1"/>
</dbReference>
<dbReference type="EMBL" id="CP037421">
    <property type="protein sequence ID" value="QDT24933.1"/>
    <property type="molecule type" value="Genomic_DNA"/>
</dbReference>
<keyword evidence="1" id="KW-0732">Signal</keyword>